<keyword evidence="4 10" id="KW-0436">Ligase</keyword>
<dbReference type="PANTHER" id="PTHR11587:SF2">
    <property type="entry name" value="ARGININOSUCCINATE SYNTHASE"/>
    <property type="match status" value="1"/>
</dbReference>
<sequence>MCPEPTASRKQGKFTRGQTTLTANQQVIRSFDQMFEHVDRAAPVLTLFSGGLDSSYLLLRLKKAGFTDIHALSVNIGELETVEEKHRIAALLGVKLHLSDRRHEFADDFVAPAIKAHAVYLGLHPVSSTLSRPLIARAATEVGDALGCAGILHTANRSQNTLRRLNGALRLLGFSGFFGSPYDLQPVSRQDKLAALAAAGVTFADDRAVSGDSNLWCREFESGALDDPEHHDIPESIYRWTAPTDAAQDFVSVTFEEGTPTAVDGHRMELVALIGHLNDRVGRLGIGRYTGLEHLDNGEKVLEVREAPAAWLLLATARHIESACLPAELIATKMTVEQIWTREALEGRWFGGLKAAAEAFIDTCAREVTGTVKWRLRPGSASTSAILAEHPLYLRDREQWETESIHREYTVFAPVLAGMGATR</sequence>
<dbReference type="InterPro" id="IPR001518">
    <property type="entry name" value="Arginosuc_synth"/>
</dbReference>
<dbReference type="EMBL" id="JARXVE010000001">
    <property type="protein sequence ID" value="MDH6194052.1"/>
    <property type="molecule type" value="Genomic_DNA"/>
</dbReference>
<keyword evidence="11" id="KW-1185">Reference proteome</keyword>
<evidence type="ECO:0000256" key="3">
    <source>
        <dbReference type="ARBA" id="ARBA00022571"/>
    </source>
</evidence>
<evidence type="ECO:0000256" key="1">
    <source>
        <dbReference type="ARBA" id="ARBA00004967"/>
    </source>
</evidence>
<comment type="pathway">
    <text evidence="1">Amino-acid biosynthesis; L-arginine biosynthesis; L-arginine from L-ornithine and carbamoyl phosphate: step 2/3.</text>
</comment>
<dbReference type="Proteomes" id="UP001160130">
    <property type="component" value="Unassembled WGS sequence"/>
</dbReference>
<evidence type="ECO:0000313" key="11">
    <source>
        <dbReference type="Proteomes" id="UP001160130"/>
    </source>
</evidence>
<dbReference type="SUPFAM" id="SSF52402">
    <property type="entry name" value="Adenine nucleotide alpha hydrolases-like"/>
    <property type="match status" value="1"/>
</dbReference>
<keyword evidence="7" id="KW-0067">ATP-binding</keyword>
<evidence type="ECO:0000256" key="5">
    <source>
        <dbReference type="ARBA" id="ARBA00022605"/>
    </source>
</evidence>
<evidence type="ECO:0000256" key="2">
    <source>
        <dbReference type="ARBA" id="ARBA00012286"/>
    </source>
</evidence>
<organism evidence="10 11">
    <name type="scientific">Mycolicibacterium frederiksbergense</name>
    <dbReference type="NCBI Taxonomy" id="117567"/>
    <lineage>
        <taxon>Bacteria</taxon>
        <taxon>Bacillati</taxon>
        <taxon>Actinomycetota</taxon>
        <taxon>Actinomycetes</taxon>
        <taxon>Mycobacteriales</taxon>
        <taxon>Mycobacteriaceae</taxon>
        <taxon>Mycolicibacterium</taxon>
    </lineage>
</organism>
<dbReference type="EC" id="6.3.4.5" evidence="2"/>
<feature type="domain" description="Arginosuccinate synthase-like N-terminal" evidence="8">
    <location>
        <begin position="47"/>
        <end position="158"/>
    </location>
</feature>
<keyword evidence="5" id="KW-0028">Amino-acid biosynthesis</keyword>
<keyword evidence="3" id="KW-0055">Arginine biosynthesis</keyword>
<dbReference type="PANTHER" id="PTHR11587">
    <property type="entry name" value="ARGININOSUCCINATE SYNTHASE"/>
    <property type="match status" value="1"/>
</dbReference>
<reference evidence="10 11" key="1">
    <citation type="submission" date="2023-04" db="EMBL/GenBank/DDBJ databases">
        <title>Forest soil microbial communities from Buena Vista Peninsula, Colon Province, Panama.</title>
        <authorList>
            <person name="Bouskill N."/>
        </authorList>
    </citation>
    <scope>NUCLEOTIDE SEQUENCE [LARGE SCALE GENOMIC DNA]</scope>
    <source>
        <strain evidence="10 11">AC80</strain>
    </source>
</reference>
<evidence type="ECO:0000259" key="8">
    <source>
        <dbReference type="Pfam" id="PF00764"/>
    </source>
</evidence>
<evidence type="ECO:0000256" key="7">
    <source>
        <dbReference type="ARBA" id="ARBA00022840"/>
    </source>
</evidence>
<dbReference type="InterPro" id="IPR048267">
    <property type="entry name" value="Arginosuc_syn_N"/>
</dbReference>
<protein>
    <recommendedName>
        <fullName evidence="2">argininosuccinate synthase</fullName>
        <ecNumber evidence="2">6.3.4.5</ecNumber>
    </recommendedName>
</protein>
<comment type="caution">
    <text evidence="10">The sequence shown here is derived from an EMBL/GenBank/DDBJ whole genome shotgun (WGS) entry which is preliminary data.</text>
</comment>
<dbReference type="NCBIfam" id="NF038212">
    <property type="entry name" value="argG_rel"/>
    <property type="match status" value="1"/>
</dbReference>
<dbReference type="RefSeq" id="WP_280830703.1">
    <property type="nucleotide sequence ID" value="NZ_JARXVE010000001.1"/>
</dbReference>
<name>A0ABT6KTP7_9MYCO</name>
<dbReference type="SUPFAM" id="SSF69864">
    <property type="entry name" value="Argininosuccinate synthetase, C-terminal domain"/>
    <property type="match status" value="1"/>
</dbReference>
<dbReference type="InterPro" id="IPR024074">
    <property type="entry name" value="AS_cat/multimer_dom_body"/>
</dbReference>
<accession>A0ABT6KTP7</accession>
<dbReference type="Gene3D" id="3.90.1260.10">
    <property type="entry name" value="Argininosuccinate synthetase, chain A, domain 2"/>
    <property type="match status" value="1"/>
</dbReference>
<dbReference type="Pfam" id="PF00764">
    <property type="entry name" value="Arginosuc_synth"/>
    <property type="match status" value="1"/>
</dbReference>
<evidence type="ECO:0000259" key="9">
    <source>
        <dbReference type="Pfam" id="PF20979"/>
    </source>
</evidence>
<keyword evidence="6" id="KW-0547">Nucleotide-binding</keyword>
<evidence type="ECO:0000256" key="6">
    <source>
        <dbReference type="ARBA" id="ARBA00022741"/>
    </source>
</evidence>
<dbReference type="Pfam" id="PF20979">
    <property type="entry name" value="Arginosuc_syn_C"/>
    <property type="match status" value="1"/>
</dbReference>
<proteinExistence type="predicted"/>
<evidence type="ECO:0000256" key="4">
    <source>
        <dbReference type="ARBA" id="ARBA00022598"/>
    </source>
</evidence>
<dbReference type="InterPro" id="IPR048268">
    <property type="entry name" value="Arginosuc_syn_C"/>
</dbReference>
<feature type="domain" description="Arginosuccinate synthase C-terminal" evidence="9">
    <location>
        <begin position="210"/>
        <end position="401"/>
    </location>
</feature>
<dbReference type="InterPro" id="IPR014729">
    <property type="entry name" value="Rossmann-like_a/b/a_fold"/>
</dbReference>
<dbReference type="GO" id="GO:0004055">
    <property type="term" value="F:argininosuccinate synthase activity"/>
    <property type="evidence" value="ECO:0007669"/>
    <property type="project" value="UniProtKB-EC"/>
</dbReference>
<gene>
    <name evidence="10" type="ORF">M2272_000673</name>
</gene>
<dbReference type="Gene3D" id="3.40.50.620">
    <property type="entry name" value="HUPs"/>
    <property type="match status" value="1"/>
</dbReference>
<evidence type="ECO:0000313" key="10">
    <source>
        <dbReference type="EMBL" id="MDH6194052.1"/>
    </source>
</evidence>